<dbReference type="Proteomes" id="UP000069443">
    <property type="component" value="Unassembled WGS sequence"/>
</dbReference>
<protein>
    <submittedName>
        <fullName evidence="3">Regulatory protein</fullName>
    </submittedName>
</protein>
<dbReference type="InterPro" id="IPR012914">
    <property type="entry name" value="PucR_dom"/>
</dbReference>
<comment type="caution">
    <text evidence="3">The sequence shown here is derived from an EMBL/GenBank/DDBJ whole genome shotgun (WGS) entry which is preliminary data.</text>
</comment>
<proteinExistence type="predicted"/>
<accession>A0A100WFZ8</accession>
<feature type="domain" description="Purine catabolism PurC-like" evidence="1">
    <location>
        <begin position="25"/>
        <end position="121"/>
    </location>
</feature>
<reference evidence="4" key="1">
    <citation type="journal article" date="2016" name="Genome Announc.">
        <title>Draft Genome Sequences of Five Rapidly Growing Mycobacterium Species, M. thermoresistibile, M. fortuitum subsp. acetamidolyticum, M. canariasense, M. brisbanense, and M. novocastrense.</title>
        <authorList>
            <person name="Katahira K."/>
            <person name="Ogura Y."/>
            <person name="Gotoh Y."/>
            <person name="Hayashi T."/>
        </authorList>
    </citation>
    <scope>NUCLEOTIDE SEQUENCE [LARGE SCALE GENOMIC DNA]</scope>
    <source>
        <strain evidence="4">JCM15298</strain>
    </source>
</reference>
<dbReference type="Pfam" id="PF07905">
    <property type="entry name" value="PucR"/>
    <property type="match status" value="1"/>
</dbReference>
<evidence type="ECO:0000259" key="1">
    <source>
        <dbReference type="Pfam" id="PF07905"/>
    </source>
</evidence>
<dbReference type="STRING" id="228230.RMCC_4562"/>
<dbReference type="Gene3D" id="1.10.10.2840">
    <property type="entry name" value="PucR C-terminal helix-turn-helix domain"/>
    <property type="match status" value="1"/>
</dbReference>
<dbReference type="EMBL" id="BCSY01000076">
    <property type="protein sequence ID" value="GAS97596.1"/>
    <property type="molecule type" value="Genomic_DNA"/>
</dbReference>
<name>A0A100WFZ8_MYCCR</name>
<dbReference type="PANTHER" id="PTHR33744:SF17">
    <property type="entry name" value="CONSERVED PROTEIN"/>
    <property type="match status" value="1"/>
</dbReference>
<gene>
    <name evidence="3" type="ORF">RMCC_4562</name>
</gene>
<dbReference type="PANTHER" id="PTHR33744">
    <property type="entry name" value="CARBOHYDRATE DIACID REGULATOR"/>
    <property type="match status" value="1"/>
</dbReference>
<dbReference type="InterPro" id="IPR051448">
    <property type="entry name" value="CdaR-like_regulators"/>
</dbReference>
<feature type="domain" description="PucR C-terminal helix-turn-helix" evidence="2">
    <location>
        <begin position="379"/>
        <end position="436"/>
    </location>
</feature>
<keyword evidence="4" id="KW-1185">Reference proteome</keyword>
<sequence>MPDPTVRDLLGSVLGLSARDDAGGDLDRPISWAHTTELRDPSRYLRGGELVCTVGISLQTPQDCADFVGALCAAGASGLCFGIGDVHEAVPDGLTAACRRQGLALLVAPPAVPFAALSRFVADFRMGGEIAVARATNSLVPELLSSQRRGETVRQLLDRAGAVLGGYFVLDADETVAVEGVGSLSWVGSGRAPEPAVVEMITRFAQAAQGDRDIESALSRERVGQLLSLVERRMLLPDALGQLLDWPGLSAPELGCSAWPAGAGAVLSMTFPTALVGDAPDVCLVLTPGGEGFRRAAAELSLPSGHSAASPLIELGSAITQARIALDMARQHGGSVGPDQLSTFGSLLEGLPSNRLAPFKDQLIDPLADMDRDRGTQHVRTLRTFLATNGSVIDTARQLFLHTNTVRHRLGRIQELTGRDPMNLGDLAAFAIGLQASDRSRRRPD</sequence>
<evidence type="ECO:0000313" key="3">
    <source>
        <dbReference type="EMBL" id="GAS97596.1"/>
    </source>
</evidence>
<dbReference type="AlphaFoldDB" id="A0A100WFZ8"/>
<dbReference type="RefSeq" id="WP_062658472.1">
    <property type="nucleotide sequence ID" value="NZ_BCSY01000076.1"/>
</dbReference>
<organism evidence="3 4">
    <name type="scientific">Mycolicibacterium canariasense</name>
    <name type="common">Mycobacterium canariasense</name>
    <dbReference type="NCBI Taxonomy" id="228230"/>
    <lineage>
        <taxon>Bacteria</taxon>
        <taxon>Bacillati</taxon>
        <taxon>Actinomycetota</taxon>
        <taxon>Actinomycetes</taxon>
        <taxon>Mycobacteriales</taxon>
        <taxon>Mycobacteriaceae</taxon>
        <taxon>Mycolicibacterium</taxon>
    </lineage>
</organism>
<dbReference type="Pfam" id="PF13556">
    <property type="entry name" value="HTH_30"/>
    <property type="match status" value="1"/>
</dbReference>
<dbReference type="InterPro" id="IPR042070">
    <property type="entry name" value="PucR_C-HTH_sf"/>
</dbReference>
<dbReference type="InterPro" id="IPR025736">
    <property type="entry name" value="PucR_C-HTH_dom"/>
</dbReference>
<dbReference type="OrthoDB" id="33973at2"/>
<evidence type="ECO:0000313" key="4">
    <source>
        <dbReference type="Proteomes" id="UP000069443"/>
    </source>
</evidence>
<evidence type="ECO:0000259" key="2">
    <source>
        <dbReference type="Pfam" id="PF13556"/>
    </source>
</evidence>
<reference evidence="4" key="2">
    <citation type="submission" date="2016-02" db="EMBL/GenBank/DDBJ databases">
        <title>Draft genome sequence of five rapidly growing Mycobacterium species.</title>
        <authorList>
            <person name="Katahira K."/>
            <person name="Gotou Y."/>
            <person name="Iida K."/>
            <person name="Ogura Y."/>
            <person name="Hayashi T."/>
        </authorList>
    </citation>
    <scope>NUCLEOTIDE SEQUENCE [LARGE SCALE GENOMIC DNA]</scope>
    <source>
        <strain evidence="4">JCM15298</strain>
    </source>
</reference>